<dbReference type="InterPro" id="IPR015424">
    <property type="entry name" value="PyrdxlP-dep_Trfase"/>
</dbReference>
<dbReference type="InterPro" id="IPR050087">
    <property type="entry name" value="AON_synthase_class-II"/>
</dbReference>
<comment type="similarity">
    <text evidence="2">Belongs to the class-II pyridoxal-phosphate-dependent aminotransferase family. BioF subfamily.</text>
</comment>
<dbReference type="GO" id="GO:0030170">
    <property type="term" value="F:pyridoxal phosphate binding"/>
    <property type="evidence" value="ECO:0007669"/>
    <property type="project" value="InterPro"/>
</dbReference>
<comment type="caution">
    <text evidence="6">The sequence shown here is derived from an EMBL/GenBank/DDBJ whole genome shotgun (WGS) entry which is preliminary data.</text>
</comment>
<accession>A0A0W0FJI7</accession>
<evidence type="ECO:0000313" key="7">
    <source>
        <dbReference type="Proteomes" id="UP000054988"/>
    </source>
</evidence>
<feature type="domain" description="Aminotransferase class I/classII large" evidence="5">
    <location>
        <begin position="77"/>
        <end position="283"/>
    </location>
</feature>
<dbReference type="PANTHER" id="PTHR13693:SF77">
    <property type="entry name" value="8-AMINO-7-OXONONANOATE SYNTHASE"/>
    <property type="match status" value="1"/>
</dbReference>
<dbReference type="InterPro" id="IPR004839">
    <property type="entry name" value="Aminotransferase_I/II_large"/>
</dbReference>
<dbReference type="Pfam" id="PF00155">
    <property type="entry name" value="Aminotran_1_2"/>
    <property type="match status" value="1"/>
</dbReference>
<evidence type="ECO:0000256" key="3">
    <source>
        <dbReference type="ARBA" id="ARBA00022679"/>
    </source>
</evidence>
<protein>
    <submittedName>
        <fullName evidence="6">Putative 8-amino-7-oxononanoate synthase</fullName>
    </submittedName>
</protein>
<dbReference type="GO" id="GO:0016740">
    <property type="term" value="F:transferase activity"/>
    <property type="evidence" value="ECO:0007669"/>
    <property type="project" value="UniProtKB-KW"/>
</dbReference>
<evidence type="ECO:0000313" key="6">
    <source>
        <dbReference type="EMBL" id="KTB36453.1"/>
    </source>
</evidence>
<gene>
    <name evidence="6" type="ORF">WG66_10961</name>
</gene>
<dbReference type="InterPro" id="IPR015421">
    <property type="entry name" value="PyrdxlP-dep_Trfase_major"/>
</dbReference>
<dbReference type="AlphaFoldDB" id="A0A0W0FJI7"/>
<evidence type="ECO:0000256" key="1">
    <source>
        <dbReference type="ARBA" id="ARBA00001933"/>
    </source>
</evidence>
<evidence type="ECO:0000259" key="5">
    <source>
        <dbReference type="Pfam" id="PF00155"/>
    </source>
</evidence>
<organism evidence="6 7">
    <name type="scientific">Moniliophthora roreri</name>
    <name type="common">Frosty pod rot fungus</name>
    <name type="synonym">Monilia roreri</name>
    <dbReference type="NCBI Taxonomy" id="221103"/>
    <lineage>
        <taxon>Eukaryota</taxon>
        <taxon>Fungi</taxon>
        <taxon>Dikarya</taxon>
        <taxon>Basidiomycota</taxon>
        <taxon>Agaricomycotina</taxon>
        <taxon>Agaricomycetes</taxon>
        <taxon>Agaricomycetidae</taxon>
        <taxon>Agaricales</taxon>
        <taxon>Marasmiineae</taxon>
        <taxon>Marasmiaceae</taxon>
        <taxon>Moniliophthora</taxon>
    </lineage>
</organism>
<dbReference type="GO" id="GO:0009102">
    <property type="term" value="P:biotin biosynthetic process"/>
    <property type="evidence" value="ECO:0007669"/>
    <property type="project" value="TreeGrafter"/>
</dbReference>
<dbReference type="Gene3D" id="3.40.640.10">
    <property type="entry name" value="Type I PLP-dependent aspartate aminotransferase-like (Major domain)"/>
    <property type="match status" value="1"/>
</dbReference>
<name>A0A0W0FJI7_MONRR</name>
<keyword evidence="3" id="KW-0808">Transferase</keyword>
<comment type="cofactor">
    <cofactor evidence="1">
        <name>pyridoxal 5'-phosphate</name>
        <dbReference type="ChEBI" id="CHEBI:597326"/>
    </cofactor>
</comment>
<evidence type="ECO:0000256" key="2">
    <source>
        <dbReference type="ARBA" id="ARBA00010008"/>
    </source>
</evidence>
<dbReference type="SUPFAM" id="SSF53383">
    <property type="entry name" value="PLP-dependent transferases"/>
    <property type="match status" value="1"/>
</dbReference>
<sequence>MNTYASVHDGLGSGCRADRRVIFAHNSMPALRSALEFPLYEELADGDLRGEPLQHGRERRATEVDDRNSRRTVPLGNACMIVDEAYVAGVCGPQGRGRMALEGLEGHPRILARLCTFGKVLAAGGAVVLTMPLVAKYLTNYARHLIYTTTLSQLSVIAASCSFGASQWFLKTLSGRLRQESIRMETLLIAALPDENDVLNLSAYSPIVALITLLPLPPTFHRASPAILPGGSSAVDLSVHLRTRHSIIAYPIPYPTMPKGKERVRICLNANHIKEGVSRLVDVVVEWAKAFEMARNTSKMKSTLDFEIRSKLWSSIVWASSPRVDYYNYLGLDTHLK</sequence>
<dbReference type="InterPro" id="IPR015422">
    <property type="entry name" value="PyrdxlP-dep_Trfase_small"/>
</dbReference>
<proteinExistence type="inferred from homology"/>
<dbReference type="Gene3D" id="3.90.1150.10">
    <property type="entry name" value="Aspartate Aminotransferase, domain 1"/>
    <property type="match status" value="1"/>
</dbReference>
<reference evidence="6 7" key="1">
    <citation type="submission" date="2015-12" db="EMBL/GenBank/DDBJ databases">
        <title>Draft genome sequence of Moniliophthora roreri, the causal agent of frosty pod rot of cacao.</title>
        <authorList>
            <person name="Aime M.C."/>
            <person name="Diaz-Valderrama J.R."/>
            <person name="Kijpornyongpan T."/>
            <person name="Phillips-Mora W."/>
        </authorList>
    </citation>
    <scope>NUCLEOTIDE SEQUENCE [LARGE SCALE GENOMIC DNA]</scope>
    <source>
        <strain evidence="6 7">MCA 2952</strain>
    </source>
</reference>
<dbReference type="EMBL" id="LATX01001899">
    <property type="protein sequence ID" value="KTB36453.1"/>
    <property type="molecule type" value="Genomic_DNA"/>
</dbReference>
<keyword evidence="4" id="KW-0663">Pyridoxal phosphate</keyword>
<dbReference type="PANTHER" id="PTHR13693">
    <property type="entry name" value="CLASS II AMINOTRANSFERASE/8-AMINO-7-OXONONANOATE SYNTHASE"/>
    <property type="match status" value="1"/>
</dbReference>
<dbReference type="Proteomes" id="UP000054988">
    <property type="component" value="Unassembled WGS sequence"/>
</dbReference>
<evidence type="ECO:0000256" key="4">
    <source>
        <dbReference type="ARBA" id="ARBA00022898"/>
    </source>
</evidence>